<keyword evidence="8" id="KW-1185">Reference proteome</keyword>
<dbReference type="RefSeq" id="WP_224827212.1">
    <property type="nucleotide sequence ID" value="NZ_JAIVEF010000001.1"/>
</dbReference>
<evidence type="ECO:0000313" key="7">
    <source>
        <dbReference type="EMBL" id="MFC4988418.1"/>
    </source>
</evidence>
<dbReference type="InterPro" id="IPR006977">
    <property type="entry name" value="Yip1_dom"/>
</dbReference>
<dbReference type="EMBL" id="JBHSJG010000036">
    <property type="protein sequence ID" value="MFC4988418.1"/>
    <property type="molecule type" value="Genomic_DNA"/>
</dbReference>
<gene>
    <name evidence="7" type="ORF">ACFPFO_11745</name>
</gene>
<evidence type="ECO:0000259" key="6">
    <source>
        <dbReference type="Pfam" id="PF04893"/>
    </source>
</evidence>
<evidence type="ECO:0000256" key="1">
    <source>
        <dbReference type="ARBA" id="ARBA00004141"/>
    </source>
</evidence>
<dbReference type="AlphaFoldDB" id="A0ABD5QFB1"/>
<keyword evidence="2 5" id="KW-0812">Transmembrane</keyword>
<protein>
    <submittedName>
        <fullName evidence="7">YIP1 family protein</fullName>
    </submittedName>
</protein>
<feature type="transmembrane region" description="Helical" evidence="5">
    <location>
        <begin position="140"/>
        <end position="160"/>
    </location>
</feature>
<evidence type="ECO:0000313" key="8">
    <source>
        <dbReference type="Proteomes" id="UP001595925"/>
    </source>
</evidence>
<evidence type="ECO:0000256" key="3">
    <source>
        <dbReference type="ARBA" id="ARBA00022989"/>
    </source>
</evidence>
<dbReference type="Proteomes" id="UP001595925">
    <property type="component" value="Unassembled WGS sequence"/>
</dbReference>
<evidence type="ECO:0000256" key="2">
    <source>
        <dbReference type="ARBA" id="ARBA00022692"/>
    </source>
</evidence>
<dbReference type="Pfam" id="PF04893">
    <property type="entry name" value="Yip1"/>
    <property type="match status" value="1"/>
</dbReference>
<reference evidence="7 8" key="1">
    <citation type="journal article" date="2019" name="Int. J. Syst. Evol. Microbiol.">
        <title>The Global Catalogue of Microorganisms (GCM) 10K type strain sequencing project: providing services to taxonomists for standard genome sequencing and annotation.</title>
        <authorList>
            <consortium name="The Broad Institute Genomics Platform"/>
            <consortium name="The Broad Institute Genome Sequencing Center for Infectious Disease"/>
            <person name="Wu L."/>
            <person name="Ma J."/>
        </authorList>
    </citation>
    <scope>NUCLEOTIDE SEQUENCE [LARGE SCALE GENOMIC DNA]</scope>
    <source>
        <strain evidence="7 8">CGMCC 1.15824</strain>
    </source>
</reference>
<proteinExistence type="predicted"/>
<name>A0ABD5QFB1_9EURY</name>
<evidence type="ECO:0000256" key="5">
    <source>
        <dbReference type="SAM" id="Phobius"/>
    </source>
</evidence>
<accession>A0ABD5QFB1</accession>
<dbReference type="GO" id="GO:0016020">
    <property type="term" value="C:membrane"/>
    <property type="evidence" value="ECO:0007669"/>
    <property type="project" value="UniProtKB-SubCell"/>
</dbReference>
<comment type="caution">
    <text evidence="7">The sequence shown here is derived from an EMBL/GenBank/DDBJ whole genome shotgun (WGS) entry which is preliminary data.</text>
</comment>
<feature type="domain" description="Yip1" evidence="6">
    <location>
        <begin position="25"/>
        <end position="180"/>
    </location>
</feature>
<keyword evidence="4 5" id="KW-0472">Membrane</keyword>
<feature type="transmembrane region" description="Helical" evidence="5">
    <location>
        <begin position="76"/>
        <end position="102"/>
    </location>
</feature>
<keyword evidence="3 5" id="KW-1133">Transmembrane helix</keyword>
<sequence>MTTWIEEPEGGRERGPRAIARAWLEVLVRPRRFFEAGVAPGDQAPGLVFFVVVVFCAEATRYALEPGAYPDLGVAPALAAAFWLGLVVLLVAPLALHAIAAIQTLCLMVLVPDRAGISQTVQVIGYAAAPCALAGVPVPALRLLCTTWGAALLVLGLVVIHDTSRIRAALAGAIPATLLFGYGFRGFAAAGDLGIGVAL</sequence>
<comment type="subcellular location">
    <subcellularLocation>
        <location evidence="1">Membrane</location>
        <topology evidence="1">Multi-pass membrane protein</topology>
    </subcellularLocation>
</comment>
<feature type="transmembrane region" description="Helical" evidence="5">
    <location>
        <begin position="44"/>
        <end position="64"/>
    </location>
</feature>
<evidence type="ECO:0000256" key="4">
    <source>
        <dbReference type="ARBA" id="ARBA00023136"/>
    </source>
</evidence>
<organism evidence="7 8">
    <name type="scientific">Saliphagus infecundisoli</name>
    <dbReference type="NCBI Taxonomy" id="1849069"/>
    <lineage>
        <taxon>Archaea</taxon>
        <taxon>Methanobacteriati</taxon>
        <taxon>Methanobacteriota</taxon>
        <taxon>Stenosarchaea group</taxon>
        <taxon>Halobacteria</taxon>
        <taxon>Halobacteriales</taxon>
        <taxon>Natrialbaceae</taxon>
        <taxon>Saliphagus</taxon>
    </lineage>
</organism>